<sequence>MNTRATILLLAYALSSTALTTPYFRARQASNSDSNTLCSSGVEPTLVAASSFVFGNQTIELSKLSCVDSTNATSPLSAAHACGEDDGFWGWLEGILWWFFPHPDCSKPKTTTVTKATTATRTSTVTSVSVSVSVSVSATTATATEVTTATATETTTATATETTTATDLTTVVQSTTATDVVTVTTTASAAAPSSTATNVCGEICTNICSEVGQLPPTSDDCQELVNAITILNGQISPDFTVDSNHVQTITFGTCRFFFENISPAPLTYCWLSLAQVASAAASQCLPPNQPVLTEGLCIARDSTWEVG</sequence>
<accession>A0A2G8SFW8</accession>
<dbReference type="STRING" id="1077348.A0A2G8SFW8"/>
<evidence type="ECO:0000256" key="1">
    <source>
        <dbReference type="SAM" id="SignalP"/>
    </source>
</evidence>
<dbReference type="OrthoDB" id="3249523at2759"/>
<keyword evidence="1" id="KW-0732">Signal</keyword>
<evidence type="ECO:0000313" key="3">
    <source>
        <dbReference type="Proteomes" id="UP000230002"/>
    </source>
</evidence>
<feature type="signal peptide" evidence="1">
    <location>
        <begin position="1"/>
        <end position="20"/>
    </location>
</feature>
<organism evidence="2 3">
    <name type="scientific">Ganoderma sinense ZZ0214-1</name>
    <dbReference type="NCBI Taxonomy" id="1077348"/>
    <lineage>
        <taxon>Eukaryota</taxon>
        <taxon>Fungi</taxon>
        <taxon>Dikarya</taxon>
        <taxon>Basidiomycota</taxon>
        <taxon>Agaricomycotina</taxon>
        <taxon>Agaricomycetes</taxon>
        <taxon>Polyporales</taxon>
        <taxon>Polyporaceae</taxon>
        <taxon>Ganoderma</taxon>
    </lineage>
</organism>
<keyword evidence="3" id="KW-1185">Reference proteome</keyword>
<feature type="chain" id="PRO_5013809117" description="Transporter" evidence="1">
    <location>
        <begin position="21"/>
        <end position="307"/>
    </location>
</feature>
<dbReference type="Proteomes" id="UP000230002">
    <property type="component" value="Unassembled WGS sequence"/>
</dbReference>
<protein>
    <recommendedName>
        <fullName evidence="4">Transporter</fullName>
    </recommendedName>
</protein>
<dbReference type="EMBL" id="AYKW01000010">
    <property type="protein sequence ID" value="PIL32670.1"/>
    <property type="molecule type" value="Genomic_DNA"/>
</dbReference>
<proteinExistence type="predicted"/>
<reference evidence="2 3" key="1">
    <citation type="journal article" date="2015" name="Sci. Rep.">
        <title>Chromosome-level genome map provides insights into diverse defense mechanisms in the medicinal fungus Ganoderma sinense.</title>
        <authorList>
            <person name="Zhu Y."/>
            <person name="Xu J."/>
            <person name="Sun C."/>
            <person name="Zhou S."/>
            <person name="Xu H."/>
            <person name="Nelson D.R."/>
            <person name="Qian J."/>
            <person name="Song J."/>
            <person name="Luo H."/>
            <person name="Xiang L."/>
            <person name="Li Y."/>
            <person name="Xu Z."/>
            <person name="Ji A."/>
            <person name="Wang L."/>
            <person name="Lu S."/>
            <person name="Hayward A."/>
            <person name="Sun W."/>
            <person name="Li X."/>
            <person name="Schwartz D.C."/>
            <person name="Wang Y."/>
            <person name="Chen S."/>
        </authorList>
    </citation>
    <scope>NUCLEOTIDE SEQUENCE [LARGE SCALE GENOMIC DNA]</scope>
    <source>
        <strain evidence="2 3">ZZ0214-1</strain>
    </source>
</reference>
<evidence type="ECO:0000313" key="2">
    <source>
        <dbReference type="EMBL" id="PIL32670.1"/>
    </source>
</evidence>
<comment type="caution">
    <text evidence="2">The sequence shown here is derived from an EMBL/GenBank/DDBJ whole genome shotgun (WGS) entry which is preliminary data.</text>
</comment>
<gene>
    <name evidence="2" type="ORF">GSI_05374</name>
</gene>
<dbReference type="AlphaFoldDB" id="A0A2G8SFW8"/>
<evidence type="ECO:0008006" key="4">
    <source>
        <dbReference type="Google" id="ProtNLM"/>
    </source>
</evidence>
<name>A0A2G8SFW8_9APHY</name>